<dbReference type="Proteomes" id="UP000008144">
    <property type="component" value="Unassembled WGS sequence"/>
</dbReference>
<proteinExistence type="predicted"/>
<organism evidence="2 3">
    <name type="scientific">Ciona intestinalis</name>
    <name type="common">Transparent sea squirt</name>
    <name type="synonym">Ascidia intestinalis</name>
    <dbReference type="NCBI Taxonomy" id="7719"/>
    <lineage>
        <taxon>Eukaryota</taxon>
        <taxon>Metazoa</taxon>
        <taxon>Chordata</taxon>
        <taxon>Tunicata</taxon>
        <taxon>Ascidiacea</taxon>
        <taxon>Phlebobranchia</taxon>
        <taxon>Cionidae</taxon>
        <taxon>Ciona</taxon>
    </lineage>
</organism>
<feature type="coiled-coil region" evidence="1">
    <location>
        <begin position="41"/>
        <end position="79"/>
    </location>
</feature>
<evidence type="ECO:0000256" key="1">
    <source>
        <dbReference type="SAM" id="Coils"/>
    </source>
</evidence>
<protein>
    <submittedName>
        <fullName evidence="2">Uncharacterized protein</fullName>
    </submittedName>
</protein>
<evidence type="ECO:0000313" key="2">
    <source>
        <dbReference type="Ensembl" id="ENSCINP00000030451.1"/>
    </source>
</evidence>
<dbReference type="Ensembl" id="ENSCINT00000034036.1">
    <property type="protein sequence ID" value="ENSCINP00000030451.1"/>
    <property type="gene ID" value="ENSCING00000018284.1"/>
</dbReference>
<dbReference type="InParanoid" id="H2XLB9"/>
<evidence type="ECO:0000313" key="3">
    <source>
        <dbReference type="Proteomes" id="UP000008144"/>
    </source>
</evidence>
<dbReference type="HOGENOM" id="CLU_1202197_0_0_1"/>
<reference evidence="2" key="3">
    <citation type="submission" date="2025-09" db="UniProtKB">
        <authorList>
            <consortium name="Ensembl"/>
        </authorList>
    </citation>
    <scope>IDENTIFICATION</scope>
</reference>
<dbReference type="AlphaFoldDB" id="H2XLB9"/>
<name>H2XLB9_CIOIN</name>
<keyword evidence="1" id="KW-0175">Coiled coil</keyword>
<accession>H2XLB9</accession>
<reference evidence="2" key="2">
    <citation type="submission" date="2025-08" db="UniProtKB">
        <authorList>
            <consortium name="Ensembl"/>
        </authorList>
    </citation>
    <scope>IDENTIFICATION</scope>
</reference>
<sequence>MSDYFINESFFLEKKRALVKIWLRLGLNKQQIEEKWNTRIKSELENTIERLLEEELNNEKELQHNLARYTEEVELIQRQLGLREDVLEILANGGDGTQRGGLVAKEEKARKRFHELNEIREKRMKIFVEIQKEEGNLCVMLGEDCVFANDPNPDLSQNNIDAALKRNVELTDEYDRRFAVYTKIRSSLTALLGKCQQSAIKPIFREISQSSGDDGPPQAMSENYLEQLYIL</sequence>
<reference evidence="3" key="1">
    <citation type="journal article" date="2002" name="Science">
        <title>The draft genome of Ciona intestinalis: insights into chordate and vertebrate origins.</title>
        <authorList>
            <person name="Dehal P."/>
            <person name="Satou Y."/>
            <person name="Campbell R.K."/>
            <person name="Chapman J."/>
            <person name="Degnan B."/>
            <person name="De Tomaso A."/>
            <person name="Davidson B."/>
            <person name="Di Gregorio A."/>
            <person name="Gelpke M."/>
            <person name="Goodstein D.M."/>
            <person name="Harafuji N."/>
            <person name="Hastings K.E."/>
            <person name="Ho I."/>
            <person name="Hotta K."/>
            <person name="Huang W."/>
            <person name="Kawashima T."/>
            <person name="Lemaire P."/>
            <person name="Martinez D."/>
            <person name="Meinertzhagen I.A."/>
            <person name="Necula S."/>
            <person name="Nonaka M."/>
            <person name="Putnam N."/>
            <person name="Rash S."/>
            <person name="Saiga H."/>
            <person name="Satake M."/>
            <person name="Terry A."/>
            <person name="Yamada L."/>
            <person name="Wang H.G."/>
            <person name="Awazu S."/>
            <person name="Azumi K."/>
            <person name="Boore J."/>
            <person name="Branno M."/>
            <person name="Chin-Bow S."/>
            <person name="DeSantis R."/>
            <person name="Doyle S."/>
            <person name="Francino P."/>
            <person name="Keys D.N."/>
            <person name="Haga S."/>
            <person name="Hayashi H."/>
            <person name="Hino K."/>
            <person name="Imai K.S."/>
            <person name="Inaba K."/>
            <person name="Kano S."/>
            <person name="Kobayashi K."/>
            <person name="Kobayashi M."/>
            <person name="Lee B.I."/>
            <person name="Makabe K.W."/>
            <person name="Manohar C."/>
            <person name="Matassi G."/>
            <person name="Medina M."/>
            <person name="Mochizuki Y."/>
            <person name="Mount S."/>
            <person name="Morishita T."/>
            <person name="Miura S."/>
            <person name="Nakayama A."/>
            <person name="Nishizaka S."/>
            <person name="Nomoto H."/>
            <person name="Ohta F."/>
            <person name="Oishi K."/>
            <person name="Rigoutsos I."/>
            <person name="Sano M."/>
            <person name="Sasaki A."/>
            <person name="Sasakura Y."/>
            <person name="Shoguchi E."/>
            <person name="Shin-i T."/>
            <person name="Spagnuolo A."/>
            <person name="Stainier D."/>
            <person name="Suzuki M.M."/>
            <person name="Tassy O."/>
            <person name="Takatori N."/>
            <person name="Tokuoka M."/>
            <person name="Yagi K."/>
            <person name="Yoshizaki F."/>
            <person name="Wada S."/>
            <person name="Zhang C."/>
            <person name="Hyatt P.D."/>
            <person name="Larimer F."/>
            <person name="Detter C."/>
            <person name="Doggett N."/>
            <person name="Glavina T."/>
            <person name="Hawkins T."/>
            <person name="Richardson P."/>
            <person name="Lucas S."/>
            <person name="Kohara Y."/>
            <person name="Levine M."/>
            <person name="Satoh N."/>
            <person name="Rokhsar D.S."/>
        </authorList>
    </citation>
    <scope>NUCLEOTIDE SEQUENCE [LARGE SCALE GENOMIC DNA]</scope>
</reference>
<keyword evidence="3" id="KW-1185">Reference proteome</keyword>